<evidence type="ECO:0000256" key="1">
    <source>
        <dbReference type="SAM" id="MobiDB-lite"/>
    </source>
</evidence>
<name>A0AAD7MLS1_9AGAR</name>
<accession>A0AAD7MLS1</accession>
<dbReference type="Proteomes" id="UP001215598">
    <property type="component" value="Unassembled WGS sequence"/>
</dbReference>
<reference evidence="2" key="1">
    <citation type="submission" date="2023-03" db="EMBL/GenBank/DDBJ databases">
        <title>Massive genome expansion in bonnet fungi (Mycena s.s.) driven by repeated elements and novel gene families across ecological guilds.</title>
        <authorList>
            <consortium name="Lawrence Berkeley National Laboratory"/>
            <person name="Harder C.B."/>
            <person name="Miyauchi S."/>
            <person name="Viragh M."/>
            <person name="Kuo A."/>
            <person name="Thoen E."/>
            <person name="Andreopoulos B."/>
            <person name="Lu D."/>
            <person name="Skrede I."/>
            <person name="Drula E."/>
            <person name="Henrissat B."/>
            <person name="Morin E."/>
            <person name="Kohler A."/>
            <person name="Barry K."/>
            <person name="LaButti K."/>
            <person name="Morin E."/>
            <person name="Salamov A."/>
            <person name="Lipzen A."/>
            <person name="Mereny Z."/>
            <person name="Hegedus B."/>
            <person name="Baldrian P."/>
            <person name="Stursova M."/>
            <person name="Weitz H."/>
            <person name="Taylor A."/>
            <person name="Grigoriev I.V."/>
            <person name="Nagy L.G."/>
            <person name="Martin F."/>
            <person name="Kauserud H."/>
        </authorList>
    </citation>
    <scope>NUCLEOTIDE SEQUENCE</scope>
    <source>
        <strain evidence="2">CBHHK182m</strain>
    </source>
</reference>
<evidence type="ECO:0000313" key="3">
    <source>
        <dbReference type="Proteomes" id="UP001215598"/>
    </source>
</evidence>
<gene>
    <name evidence="2" type="ORF">B0H16DRAFT_1788953</name>
</gene>
<dbReference type="EMBL" id="JARKIB010000219">
    <property type="protein sequence ID" value="KAJ7722537.1"/>
    <property type="molecule type" value="Genomic_DNA"/>
</dbReference>
<evidence type="ECO:0000313" key="2">
    <source>
        <dbReference type="EMBL" id="KAJ7722537.1"/>
    </source>
</evidence>
<dbReference type="AlphaFoldDB" id="A0AAD7MLS1"/>
<feature type="region of interest" description="Disordered" evidence="1">
    <location>
        <begin position="259"/>
        <end position="304"/>
    </location>
</feature>
<sequence length="394" mass="42629">MHNINFPQVLAPTCPSTACASTITRLNPHRTARGARSSLVAGEGTRSRPIASSARMKGICRTSSPVGGETRARTSFGRRSVSVRTKMDSAIAPSPHLRALPAHSLTPDPQTRDFTREGTRSRRLALFAHTNICDDRSASELRGTISIHFVPPKLLRRFKIPPLRSSYAAALQAEHGATQDFVRSAAHFRVVQSFEGYSGDGRARRSEEYYRVRSTPALERGMQLLHDQATHGGKFVFTLFLLETAARVLKQKVGGGIAADDGSRSPPMGFLQHHPNAHHDHSHELRDAARPSKTPARGKAEMNAASVKTLAAKLREDVSGVAERMEGVVITSTISASSLLNTSPSVPSCPGLYTTDFARRIERLGKRIIRVSTTDVLIAEAAQGSAAMDAPSFG</sequence>
<feature type="compositionally biased region" description="Basic and acidic residues" evidence="1">
    <location>
        <begin position="277"/>
        <end position="290"/>
    </location>
</feature>
<proteinExistence type="predicted"/>
<organism evidence="2 3">
    <name type="scientific">Mycena metata</name>
    <dbReference type="NCBI Taxonomy" id="1033252"/>
    <lineage>
        <taxon>Eukaryota</taxon>
        <taxon>Fungi</taxon>
        <taxon>Dikarya</taxon>
        <taxon>Basidiomycota</taxon>
        <taxon>Agaricomycotina</taxon>
        <taxon>Agaricomycetes</taxon>
        <taxon>Agaricomycetidae</taxon>
        <taxon>Agaricales</taxon>
        <taxon>Marasmiineae</taxon>
        <taxon>Mycenaceae</taxon>
        <taxon>Mycena</taxon>
    </lineage>
</organism>
<comment type="caution">
    <text evidence="2">The sequence shown here is derived from an EMBL/GenBank/DDBJ whole genome shotgun (WGS) entry which is preliminary data.</text>
</comment>
<feature type="region of interest" description="Disordered" evidence="1">
    <location>
        <begin position="32"/>
        <end position="83"/>
    </location>
</feature>
<keyword evidence="3" id="KW-1185">Reference proteome</keyword>
<protein>
    <submittedName>
        <fullName evidence="2">Uncharacterized protein</fullName>
    </submittedName>
</protein>